<feature type="domain" description="Thiamine phosphate synthase/TenI" evidence="13">
    <location>
        <begin position="11"/>
        <end position="192"/>
    </location>
</feature>
<evidence type="ECO:0000256" key="12">
    <source>
        <dbReference type="RuleBase" id="RU004253"/>
    </source>
</evidence>
<dbReference type="InterPro" id="IPR013785">
    <property type="entry name" value="Aldolase_TIM"/>
</dbReference>
<dbReference type="GO" id="GO:0004789">
    <property type="term" value="F:thiamine-phosphate diphosphorylase activity"/>
    <property type="evidence" value="ECO:0007669"/>
    <property type="project" value="UniProtKB-UniRule"/>
</dbReference>
<evidence type="ECO:0000256" key="3">
    <source>
        <dbReference type="ARBA" id="ARBA00022679"/>
    </source>
</evidence>
<name>A0AA86N0G2_9BACT</name>
<keyword evidence="3 10" id="KW-0808">Transferase</keyword>
<feature type="binding site" evidence="10">
    <location>
        <begin position="41"/>
        <end position="45"/>
    </location>
    <ligand>
        <name>4-amino-2-methyl-5-(diphosphooxymethyl)pyrimidine</name>
        <dbReference type="ChEBI" id="CHEBI:57841"/>
    </ligand>
</feature>
<dbReference type="AlphaFoldDB" id="A0AA86N0G2"/>
<sequence>MTSPRPPLSGLYLILDPSINPARDLLAVLRESAACGVRLFQYRNKQASMGEAYEEGVRLREAARQAQACFIVNDRCDLALALEADGVHLGQEDLALLDARALLGPDRLIGISTHNPEQVRTAAGEGADYLGFGPIFATSSKPDHEPVVGVEGLKAIRPLTPLPIFAIGGIQPSTYGAILSAGANGAAVMSALLNAPDIGRAIETFMQAAAQAGGPTPR</sequence>
<dbReference type="FunFam" id="3.20.20.70:FF:000096">
    <property type="entry name" value="Thiamine-phosphate synthase"/>
    <property type="match status" value="1"/>
</dbReference>
<feature type="binding site" evidence="10">
    <location>
        <position position="73"/>
    </location>
    <ligand>
        <name>4-amino-2-methyl-5-(diphosphooxymethyl)pyrimidine</name>
        <dbReference type="ChEBI" id="CHEBI:57841"/>
    </ligand>
</feature>
<dbReference type="HAMAP" id="MF_00097">
    <property type="entry name" value="TMP_synthase"/>
    <property type="match status" value="1"/>
</dbReference>
<dbReference type="EMBL" id="OX365700">
    <property type="protein sequence ID" value="CAI4032412.1"/>
    <property type="molecule type" value="Genomic_DNA"/>
</dbReference>
<organism evidence="14 15">
    <name type="scientific">Nitrospira tepida</name>
    <dbReference type="NCBI Taxonomy" id="2973512"/>
    <lineage>
        <taxon>Bacteria</taxon>
        <taxon>Pseudomonadati</taxon>
        <taxon>Nitrospirota</taxon>
        <taxon>Nitrospiria</taxon>
        <taxon>Nitrospirales</taxon>
        <taxon>Nitrospiraceae</taxon>
        <taxon>Nitrospira</taxon>
    </lineage>
</organism>
<evidence type="ECO:0000256" key="9">
    <source>
        <dbReference type="ARBA" id="ARBA00047883"/>
    </source>
</evidence>
<comment type="caution">
    <text evidence="10">Lacks conserved residue(s) required for the propagation of feature annotation.</text>
</comment>
<evidence type="ECO:0000256" key="6">
    <source>
        <dbReference type="ARBA" id="ARBA00022977"/>
    </source>
</evidence>
<dbReference type="GO" id="GO:0009229">
    <property type="term" value="P:thiamine diphosphate biosynthetic process"/>
    <property type="evidence" value="ECO:0007669"/>
    <property type="project" value="UniProtKB-UniRule"/>
</dbReference>
<dbReference type="PANTHER" id="PTHR20857">
    <property type="entry name" value="THIAMINE-PHOSPHATE PYROPHOSPHORYLASE"/>
    <property type="match status" value="1"/>
</dbReference>
<feature type="binding site" evidence="10">
    <location>
        <position position="169"/>
    </location>
    <ligand>
        <name>2-[(2R,5Z)-2-carboxy-4-methylthiazol-5(2H)-ylidene]ethyl phosphate</name>
        <dbReference type="ChEBI" id="CHEBI:62899"/>
    </ligand>
</feature>
<dbReference type="SUPFAM" id="SSF51391">
    <property type="entry name" value="Thiamin phosphate synthase"/>
    <property type="match status" value="1"/>
</dbReference>
<evidence type="ECO:0000313" key="15">
    <source>
        <dbReference type="Proteomes" id="UP001179121"/>
    </source>
</evidence>
<feature type="binding site" evidence="10">
    <location>
        <begin position="138"/>
        <end position="140"/>
    </location>
    <ligand>
        <name>2-[(2R,5Z)-2-carboxy-4-methylthiazol-5(2H)-ylidene]ethyl phosphate</name>
        <dbReference type="ChEBI" id="CHEBI:62899"/>
    </ligand>
</feature>
<dbReference type="KEGG" id="nti:DNFV4_02842"/>
<dbReference type="RefSeq" id="WP_289269134.1">
    <property type="nucleotide sequence ID" value="NZ_OX365700.1"/>
</dbReference>
<dbReference type="Gene3D" id="3.20.20.70">
    <property type="entry name" value="Aldolase class I"/>
    <property type="match status" value="1"/>
</dbReference>
<gene>
    <name evidence="10" type="primary">thiE</name>
    <name evidence="14" type="ORF">DNFV4_02842</name>
</gene>
<comment type="catalytic activity">
    <reaction evidence="8 10 11">
        <text>2-(2-carboxy-4-methylthiazol-5-yl)ethyl phosphate + 4-amino-2-methyl-5-(diphosphooxymethyl)pyrimidine + 2 H(+) = thiamine phosphate + CO2 + diphosphate</text>
        <dbReference type="Rhea" id="RHEA:47848"/>
        <dbReference type="ChEBI" id="CHEBI:15378"/>
        <dbReference type="ChEBI" id="CHEBI:16526"/>
        <dbReference type="ChEBI" id="CHEBI:33019"/>
        <dbReference type="ChEBI" id="CHEBI:37575"/>
        <dbReference type="ChEBI" id="CHEBI:57841"/>
        <dbReference type="ChEBI" id="CHEBI:62890"/>
        <dbReference type="EC" id="2.5.1.3"/>
    </reaction>
</comment>
<evidence type="ECO:0000256" key="4">
    <source>
        <dbReference type="ARBA" id="ARBA00022723"/>
    </source>
</evidence>
<evidence type="ECO:0000256" key="2">
    <source>
        <dbReference type="ARBA" id="ARBA00005165"/>
    </source>
</evidence>
<dbReference type="NCBIfam" id="TIGR00693">
    <property type="entry name" value="thiE"/>
    <property type="match status" value="1"/>
</dbReference>
<dbReference type="InterPro" id="IPR034291">
    <property type="entry name" value="TMP_synthase"/>
</dbReference>
<feature type="binding site" evidence="10">
    <location>
        <position position="141"/>
    </location>
    <ligand>
        <name>4-amino-2-methyl-5-(diphosphooxymethyl)pyrimidine</name>
        <dbReference type="ChEBI" id="CHEBI:57841"/>
    </ligand>
</feature>
<dbReference type="GO" id="GO:0005737">
    <property type="term" value="C:cytoplasm"/>
    <property type="evidence" value="ECO:0007669"/>
    <property type="project" value="TreeGrafter"/>
</dbReference>
<dbReference type="GO" id="GO:0009228">
    <property type="term" value="P:thiamine biosynthetic process"/>
    <property type="evidence" value="ECO:0007669"/>
    <property type="project" value="UniProtKB-KW"/>
</dbReference>
<protein>
    <recommendedName>
        <fullName evidence="10">Thiamine-phosphate synthase</fullName>
        <shortName evidence="10">TP synthase</shortName>
        <shortName evidence="10">TPS</shortName>
        <ecNumber evidence="10">2.5.1.3</ecNumber>
    </recommendedName>
    <alternativeName>
        <fullName evidence="10">Thiamine-phosphate pyrophosphorylase</fullName>
        <shortName evidence="10">TMP pyrophosphorylase</shortName>
        <shortName evidence="10">TMP-PPase</shortName>
    </alternativeName>
</protein>
<comment type="catalytic activity">
    <reaction evidence="9 10 11">
        <text>2-[(2R,5Z)-2-carboxy-4-methylthiazol-5(2H)-ylidene]ethyl phosphate + 4-amino-2-methyl-5-(diphosphooxymethyl)pyrimidine + 2 H(+) = thiamine phosphate + CO2 + diphosphate</text>
        <dbReference type="Rhea" id="RHEA:47844"/>
        <dbReference type="ChEBI" id="CHEBI:15378"/>
        <dbReference type="ChEBI" id="CHEBI:16526"/>
        <dbReference type="ChEBI" id="CHEBI:33019"/>
        <dbReference type="ChEBI" id="CHEBI:37575"/>
        <dbReference type="ChEBI" id="CHEBI:57841"/>
        <dbReference type="ChEBI" id="CHEBI:62899"/>
        <dbReference type="EC" id="2.5.1.3"/>
    </reaction>
</comment>
<dbReference type="PANTHER" id="PTHR20857:SF15">
    <property type="entry name" value="THIAMINE-PHOSPHATE SYNTHASE"/>
    <property type="match status" value="1"/>
</dbReference>
<dbReference type="Pfam" id="PF02581">
    <property type="entry name" value="TMP-TENI"/>
    <property type="match status" value="1"/>
</dbReference>
<accession>A0AA86N0G2</accession>
<feature type="binding site" evidence="10">
    <location>
        <position position="112"/>
    </location>
    <ligand>
        <name>4-amino-2-methyl-5-(diphosphooxymethyl)pyrimidine</name>
        <dbReference type="ChEBI" id="CHEBI:57841"/>
    </ligand>
</feature>
<dbReference type="GO" id="GO:0000287">
    <property type="term" value="F:magnesium ion binding"/>
    <property type="evidence" value="ECO:0007669"/>
    <property type="project" value="UniProtKB-UniRule"/>
</dbReference>
<dbReference type="InterPro" id="IPR036206">
    <property type="entry name" value="ThiamineP_synth_sf"/>
</dbReference>
<comment type="function">
    <text evidence="1 10">Condenses 4-methyl-5-(beta-hydroxyethyl)thiazole monophosphate (THZ-P) and 2-methyl-4-amino-5-hydroxymethyl pyrimidine pyrophosphate (HMP-PP) to form thiamine monophosphate (TMP).</text>
</comment>
<evidence type="ECO:0000256" key="10">
    <source>
        <dbReference type="HAMAP-Rule" id="MF_00097"/>
    </source>
</evidence>
<evidence type="ECO:0000259" key="13">
    <source>
        <dbReference type="Pfam" id="PF02581"/>
    </source>
</evidence>
<keyword evidence="5 10" id="KW-0460">Magnesium</keyword>
<dbReference type="EC" id="2.5.1.3" evidence="10"/>
<dbReference type="InterPro" id="IPR022998">
    <property type="entry name" value="ThiamineP_synth_TenI"/>
</dbReference>
<feature type="binding site" evidence="10">
    <location>
        <position position="74"/>
    </location>
    <ligand>
        <name>Mg(2+)</name>
        <dbReference type="ChEBI" id="CHEBI:18420"/>
    </ligand>
</feature>
<comment type="catalytic activity">
    <reaction evidence="7 10 11">
        <text>4-methyl-5-(2-phosphooxyethyl)-thiazole + 4-amino-2-methyl-5-(diphosphooxymethyl)pyrimidine + H(+) = thiamine phosphate + diphosphate</text>
        <dbReference type="Rhea" id="RHEA:22328"/>
        <dbReference type="ChEBI" id="CHEBI:15378"/>
        <dbReference type="ChEBI" id="CHEBI:33019"/>
        <dbReference type="ChEBI" id="CHEBI:37575"/>
        <dbReference type="ChEBI" id="CHEBI:57841"/>
        <dbReference type="ChEBI" id="CHEBI:58296"/>
        <dbReference type="EC" id="2.5.1.3"/>
    </reaction>
</comment>
<evidence type="ECO:0000256" key="11">
    <source>
        <dbReference type="RuleBase" id="RU003826"/>
    </source>
</evidence>
<reference evidence="14" key="1">
    <citation type="submission" date="2022-10" db="EMBL/GenBank/DDBJ databases">
        <authorList>
            <person name="Koch H."/>
        </authorList>
    </citation>
    <scope>NUCLEOTIDE SEQUENCE</scope>
    <source>
        <strain evidence="14">DNF</strain>
    </source>
</reference>
<comment type="cofactor">
    <cofactor evidence="10">
        <name>Mg(2+)</name>
        <dbReference type="ChEBI" id="CHEBI:18420"/>
    </cofactor>
    <text evidence="10">Binds 1 Mg(2+) ion per subunit.</text>
</comment>
<proteinExistence type="inferred from homology"/>
<evidence type="ECO:0000256" key="8">
    <source>
        <dbReference type="ARBA" id="ARBA00047851"/>
    </source>
</evidence>
<feature type="binding site" evidence="10">
    <location>
        <position position="93"/>
    </location>
    <ligand>
        <name>Mg(2+)</name>
        <dbReference type="ChEBI" id="CHEBI:18420"/>
    </ligand>
</feature>
<dbReference type="CDD" id="cd00564">
    <property type="entry name" value="TMP_TenI"/>
    <property type="match status" value="1"/>
</dbReference>
<keyword evidence="4 10" id="KW-0479">Metal-binding</keyword>
<evidence type="ECO:0000256" key="5">
    <source>
        <dbReference type="ARBA" id="ARBA00022842"/>
    </source>
</evidence>
<comment type="pathway">
    <text evidence="2 10 12">Cofactor biosynthesis; thiamine diphosphate biosynthesis; thiamine phosphate from 4-amino-2-methyl-5-diphosphomethylpyrimidine and 4-methyl-5-(2-phosphoethyl)-thiazole: step 1/1.</text>
</comment>
<evidence type="ECO:0000256" key="7">
    <source>
        <dbReference type="ARBA" id="ARBA00047334"/>
    </source>
</evidence>
<keyword evidence="6 10" id="KW-0784">Thiamine biosynthesis</keyword>
<dbReference type="Proteomes" id="UP001179121">
    <property type="component" value="Chromosome"/>
</dbReference>
<evidence type="ECO:0000313" key="14">
    <source>
        <dbReference type="EMBL" id="CAI4032412.1"/>
    </source>
</evidence>
<evidence type="ECO:0000256" key="1">
    <source>
        <dbReference type="ARBA" id="ARBA00003814"/>
    </source>
</evidence>
<keyword evidence="15" id="KW-1185">Reference proteome</keyword>
<comment type="similarity">
    <text evidence="10 11">Belongs to the thiamine-phosphate synthase family.</text>
</comment>